<dbReference type="Gramene" id="TVT98123">
    <property type="protein sequence ID" value="TVT98123"/>
    <property type="gene ID" value="EJB05_56593"/>
</dbReference>
<dbReference type="SUPFAM" id="SSF101148">
    <property type="entry name" value="Plant invertase/pectin methylesterase inhibitor"/>
    <property type="match status" value="1"/>
</dbReference>
<keyword evidence="1" id="KW-0732">Signal</keyword>
<evidence type="ECO:0000313" key="3">
    <source>
        <dbReference type="EMBL" id="TVU28050.1"/>
    </source>
</evidence>
<keyword evidence="4" id="KW-1185">Reference proteome</keyword>
<name>A0A5J9UYD0_9POAL</name>
<sequence>MAATDARGLATAAVNMTANKSASTMRVITDLVDELTTCRGYYTAMAESLAGVLVDLHAGRLDNATLEKAHKAVNQPKNCDTLLLEGKAQKNPFSKENGENDSLVRLAAAITSLLASKSIG</sequence>
<evidence type="ECO:0000256" key="1">
    <source>
        <dbReference type="ARBA" id="ARBA00022729"/>
    </source>
</evidence>
<gene>
    <name evidence="3" type="ORF">EJB05_19557</name>
    <name evidence="2" type="ORF">EJB05_56593</name>
</gene>
<evidence type="ECO:0000313" key="2">
    <source>
        <dbReference type="EMBL" id="TVT98123.1"/>
    </source>
</evidence>
<dbReference type="PANTHER" id="PTHR35357:SF8">
    <property type="entry name" value="OS01G0111000 PROTEIN"/>
    <property type="match status" value="1"/>
</dbReference>
<dbReference type="AlphaFoldDB" id="A0A5J9UYD0"/>
<dbReference type="EMBL" id="RWGY01000011">
    <property type="protein sequence ID" value="TVU28050.1"/>
    <property type="molecule type" value="Genomic_DNA"/>
</dbReference>
<organism evidence="3 4">
    <name type="scientific">Eragrostis curvula</name>
    <name type="common">weeping love grass</name>
    <dbReference type="NCBI Taxonomy" id="38414"/>
    <lineage>
        <taxon>Eukaryota</taxon>
        <taxon>Viridiplantae</taxon>
        <taxon>Streptophyta</taxon>
        <taxon>Embryophyta</taxon>
        <taxon>Tracheophyta</taxon>
        <taxon>Spermatophyta</taxon>
        <taxon>Magnoliopsida</taxon>
        <taxon>Liliopsida</taxon>
        <taxon>Poales</taxon>
        <taxon>Poaceae</taxon>
        <taxon>PACMAD clade</taxon>
        <taxon>Chloridoideae</taxon>
        <taxon>Eragrostideae</taxon>
        <taxon>Eragrostidinae</taxon>
        <taxon>Eragrostis</taxon>
    </lineage>
</organism>
<dbReference type="EMBL" id="RWGY01000896">
    <property type="protein sequence ID" value="TVT98123.1"/>
    <property type="molecule type" value="Genomic_DNA"/>
</dbReference>
<evidence type="ECO:0008006" key="5">
    <source>
        <dbReference type="Google" id="ProtNLM"/>
    </source>
</evidence>
<evidence type="ECO:0000313" key="4">
    <source>
        <dbReference type="Proteomes" id="UP000324897"/>
    </source>
</evidence>
<dbReference type="OrthoDB" id="683621at2759"/>
<reference evidence="3 4" key="1">
    <citation type="journal article" date="2019" name="Sci. Rep.">
        <title>A high-quality genome of Eragrostis curvula grass provides insights into Poaceae evolution and supports new strategies to enhance forage quality.</title>
        <authorList>
            <person name="Carballo J."/>
            <person name="Santos B.A.C.M."/>
            <person name="Zappacosta D."/>
            <person name="Garbus I."/>
            <person name="Selva J.P."/>
            <person name="Gallo C.A."/>
            <person name="Diaz A."/>
            <person name="Albertini E."/>
            <person name="Caccamo M."/>
            <person name="Echenique V."/>
        </authorList>
    </citation>
    <scope>NUCLEOTIDE SEQUENCE [LARGE SCALE GENOMIC DNA]</scope>
    <source>
        <strain evidence="4">cv. Victoria</strain>
        <tissue evidence="3">Leaf</tissue>
    </source>
</reference>
<dbReference type="Gramene" id="TVU28050">
    <property type="protein sequence ID" value="TVU28050"/>
    <property type="gene ID" value="EJB05_19557"/>
</dbReference>
<proteinExistence type="predicted"/>
<dbReference type="PANTHER" id="PTHR35357">
    <property type="entry name" value="OS02G0537100 PROTEIN"/>
    <property type="match status" value="1"/>
</dbReference>
<dbReference type="Gene3D" id="1.20.140.40">
    <property type="entry name" value="Invertase/pectin methylesterase inhibitor family protein"/>
    <property type="match status" value="1"/>
</dbReference>
<dbReference type="InterPro" id="IPR035513">
    <property type="entry name" value="Invertase/methylesterase_inhib"/>
</dbReference>
<accession>A0A5J9UYD0</accession>
<comment type="caution">
    <text evidence="3">The sequence shown here is derived from an EMBL/GenBank/DDBJ whole genome shotgun (WGS) entry which is preliminary data.</text>
</comment>
<feature type="non-terminal residue" evidence="3">
    <location>
        <position position="1"/>
    </location>
</feature>
<dbReference type="Proteomes" id="UP000324897">
    <property type="component" value="Chromosome 1"/>
</dbReference>
<protein>
    <recommendedName>
        <fullName evidence="5">Pectinesterase inhibitor domain-containing protein</fullName>
    </recommendedName>
</protein>